<comment type="caution">
    <text evidence="1">The sequence shown here is derived from an EMBL/GenBank/DDBJ whole genome shotgun (WGS) entry which is preliminary data.</text>
</comment>
<reference evidence="1 2" key="1">
    <citation type="submission" date="2024-03" db="EMBL/GenBank/DDBJ databases">
        <title>Adaptation during the transition from Ophiocordyceps entomopathogen to insect associate is accompanied by gene loss and intensified selection.</title>
        <authorList>
            <person name="Ward C.M."/>
            <person name="Onetto C.A."/>
            <person name="Borneman A.R."/>
        </authorList>
    </citation>
    <scope>NUCLEOTIDE SEQUENCE [LARGE SCALE GENOMIC DNA]</scope>
    <source>
        <strain evidence="1">AWRI1</strain>
        <tissue evidence="1">Single Adult Female</tissue>
    </source>
</reference>
<evidence type="ECO:0000313" key="1">
    <source>
        <dbReference type="EMBL" id="KAK7580763.1"/>
    </source>
</evidence>
<dbReference type="EMBL" id="JBBCAQ010000034">
    <property type="protein sequence ID" value="KAK7580763.1"/>
    <property type="molecule type" value="Genomic_DNA"/>
</dbReference>
<keyword evidence="2" id="KW-1185">Reference proteome</keyword>
<sequence length="399" mass="43308">MRYQSKIPPVLLITKAGDDNARTKEKLNNAVVAGVHKSWRSVVITPSPVLQKDACDTFGAKIFIKFFHHHFRGARRMPHLALDLLCVREKPKFVKKEFPRYKYDLYAPIHRLRSAVPVIDQHPFALLVLVTTLTHFIEITDDLNHFEKVSVFVWLILAGYCLSVATAAAKASASAKAADDSSSAGVEKVGPVSFEDEIDGSESDPFRTKRQHDAAGNPITGLFSSVFNKKLGLIGSLSSISSASKGIGAVDTHHTTYEYTPPPVKPFDWWSFKKSILHSLLQAVKAITGGVIALNGQLVKVKGHIMAAKGHLLSTKGDSITSFGKHLATHAFATAPGHADIHDAGPSVPTGASYGLTGPASLHSLEPAYPHNDFKDAIGYPNGYYKESGAYSKRAAPDY</sequence>
<proteinExistence type="predicted"/>
<accession>A0AAN9TB38</accession>
<evidence type="ECO:0000313" key="2">
    <source>
        <dbReference type="Proteomes" id="UP001367676"/>
    </source>
</evidence>
<protein>
    <submittedName>
        <fullName evidence="1">Uncharacterized protein</fullName>
    </submittedName>
</protein>
<dbReference type="AlphaFoldDB" id="A0AAN9TB38"/>
<gene>
    <name evidence="1" type="ORF">V9T40_001392</name>
</gene>
<organism evidence="1 2">
    <name type="scientific">Parthenolecanium corni</name>
    <dbReference type="NCBI Taxonomy" id="536013"/>
    <lineage>
        <taxon>Eukaryota</taxon>
        <taxon>Metazoa</taxon>
        <taxon>Ecdysozoa</taxon>
        <taxon>Arthropoda</taxon>
        <taxon>Hexapoda</taxon>
        <taxon>Insecta</taxon>
        <taxon>Pterygota</taxon>
        <taxon>Neoptera</taxon>
        <taxon>Paraneoptera</taxon>
        <taxon>Hemiptera</taxon>
        <taxon>Sternorrhyncha</taxon>
        <taxon>Coccoidea</taxon>
        <taxon>Coccidae</taxon>
        <taxon>Parthenolecanium</taxon>
    </lineage>
</organism>
<name>A0AAN9TB38_9HEMI</name>
<dbReference type="Proteomes" id="UP001367676">
    <property type="component" value="Unassembled WGS sequence"/>
</dbReference>